<sequence length="251" mass="27620">MNRELGQHQKQWGRNWLHQLQSMARNNDCKGEQGFTLIELMVVIALIGILSTIAAPTWLGFVRQQRVTGVNDDVSLALREAQTKARSTKLAQSVTVRVTAEGIPQVAVHKKDRRADDLKDQEWENLGSERGISGDQILLFTNLVVNEPSSAEKNDGFKNKLDENITQDTYPQPKGDQGPVTIVFDQDGNLDPLTDPKLTDANGNSKGLIIGAAVPLGNDPTKPVANTQRCVIVRTLLGAMELESESNCNPW</sequence>
<dbReference type="PROSITE" id="PS00409">
    <property type="entry name" value="PROKAR_NTER_METHYL"/>
    <property type="match status" value="1"/>
</dbReference>
<protein>
    <submittedName>
        <fullName evidence="2">Prepilin-type N-terminal cleavage/methylation domain-containing protein</fullName>
    </submittedName>
</protein>
<evidence type="ECO:0000313" key="3">
    <source>
        <dbReference type="Proteomes" id="UP001235849"/>
    </source>
</evidence>
<evidence type="ECO:0000256" key="1">
    <source>
        <dbReference type="SAM" id="Phobius"/>
    </source>
</evidence>
<proteinExistence type="predicted"/>
<dbReference type="InterPro" id="IPR045584">
    <property type="entry name" value="Pilin-like"/>
</dbReference>
<keyword evidence="3" id="KW-1185">Reference proteome</keyword>
<dbReference type="NCBIfam" id="TIGR02532">
    <property type="entry name" value="IV_pilin_GFxxxE"/>
    <property type="match status" value="1"/>
</dbReference>
<dbReference type="Pfam" id="PF07963">
    <property type="entry name" value="N_methyl"/>
    <property type="match status" value="1"/>
</dbReference>
<organism evidence="2 3">
    <name type="scientific">Roseofilum capinflatum BLCC-M114</name>
    <dbReference type="NCBI Taxonomy" id="3022440"/>
    <lineage>
        <taxon>Bacteria</taxon>
        <taxon>Bacillati</taxon>
        <taxon>Cyanobacteriota</taxon>
        <taxon>Cyanophyceae</taxon>
        <taxon>Desertifilales</taxon>
        <taxon>Desertifilaceae</taxon>
        <taxon>Roseofilum</taxon>
        <taxon>Roseofilum capinflatum</taxon>
    </lineage>
</organism>
<keyword evidence="1" id="KW-0472">Membrane</keyword>
<evidence type="ECO:0000313" key="2">
    <source>
        <dbReference type="EMBL" id="MDJ1174055.1"/>
    </source>
</evidence>
<dbReference type="SUPFAM" id="SSF54523">
    <property type="entry name" value="Pili subunits"/>
    <property type="match status" value="1"/>
</dbReference>
<keyword evidence="1" id="KW-1133">Transmembrane helix</keyword>
<reference evidence="2 3" key="1">
    <citation type="submission" date="2023-01" db="EMBL/GenBank/DDBJ databases">
        <title>Novel diversity within Roseofilum (Cyanobacteria; Desertifilaceae) from marine benthic mats with descriptions of four novel species.</title>
        <authorList>
            <person name="Wang Y."/>
            <person name="Berthold D.E."/>
            <person name="Hu J."/>
            <person name="Lefler F.W."/>
            <person name="Laughinghouse H.D. IV."/>
        </authorList>
    </citation>
    <scope>NUCLEOTIDE SEQUENCE [LARGE SCALE GENOMIC DNA]</scope>
    <source>
        <strain evidence="2 3">BLCC-M114</strain>
    </source>
</reference>
<keyword evidence="1" id="KW-0812">Transmembrane</keyword>
<feature type="transmembrane region" description="Helical" evidence="1">
    <location>
        <begin position="40"/>
        <end position="61"/>
    </location>
</feature>
<accession>A0ABT7B4F6</accession>
<dbReference type="EMBL" id="JAQOSO010000040">
    <property type="protein sequence ID" value="MDJ1174055.1"/>
    <property type="molecule type" value="Genomic_DNA"/>
</dbReference>
<name>A0ABT7B4F6_9CYAN</name>
<gene>
    <name evidence="2" type="ORF">PMG25_08110</name>
</gene>
<dbReference type="InterPro" id="IPR012902">
    <property type="entry name" value="N_methyl_site"/>
</dbReference>
<dbReference type="Gene3D" id="3.30.700.10">
    <property type="entry name" value="Glycoprotein, Type 4 Pilin"/>
    <property type="match status" value="1"/>
</dbReference>
<dbReference type="Proteomes" id="UP001235849">
    <property type="component" value="Unassembled WGS sequence"/>
</dbReference>
<comment type="caution">
    <text evidence="2">The sequence shown here is derived from an EMBL/GenBank/DDBJ whole genome shotgun (WGS) entry which is preliminary data.</text>
</comment>
<dbReference type="RefSeq" id="WP_283766395.1">
    <property type="nucleotide sequence ID" value="NZ_JAQOSO010000040.1"/>
</dbReference>